<feature type="transmembrane region" description="Helical" evidence="2">
    <location>
        <begin position="143"/>
        <end position="164"/>
    </location>
</feature>
<keyword evidence="2" id="KW-0812">Transmembrane</keyword>
<dbReference type="EMBL" id="CP036150">
    <property type="protein sequence ID" value="QEN09915.1"/>
    <property type="molecule type" value="Genomic_DNA"/>
</dbReference>
<feature type="transmembrane region" description="Helical" evidence="2">
    <location>
        <begin position="292"/>
        <end position="311"/>
    </location>
</feature>
<feature type="transmembrane region" description="Helical" evidence="2">
    <location>
        <begin position="400"/>
        <end position="422"/>
    </location>
</feature>
<accession>A0A5C1QP76</accession>
<dbReference type="InterPro" id="IPR036259">
    <property type="entry name" value="MFS_trans_sf"/>
</dbReference>
<evidence type="ECO:0000256" key="1">
    <source>
        <dbReference type="ARBA" id="ARBA00009617"/>
    </source>
</evidence>
<dbReference type="SUPFAM" id="SSF103473">
    <property type="entry name" value="MFS general substrate transporter"/>
    <property type="match status" value="1"/>
</dbReference>
<feature type="transmembrane region" description="Helical" evidence="2">
    <location>
        <begin position="35"/>
        <end position="53"/>
    </location>
</feature>
<keyword evidence="4" id="KW-1185">Reference proteome</keyword>
<protein>
    <submittedName>
        <fullName evidence="3">MFS transporter</fullName>
    </submittedName>
</protein>
<dbReference type="OrthoDB" id="9764596at2"/>
<keyword evidence="2" id="KW-0472">Membrane</keyword>
<feature type="transmembrane region" description="Helical" evidence="2">
    <location>
        <begin position="317"/>
        <end position="338"/>
    </location>
</feature>
<comment type="similarity">
    <text evidence="1">Belongs to the sodium:galactoside symporter (TC 2.A.2) family.</text>
</comment>
<dbReference type="AlphaFoldDB" id="A0A5C1QP76"/>
<dbReference type="GO" id="GO:0006814">
    <property type="term" value="P:sodium ion transport"/>
    <property type="evidence" value="ECO:0007669"/>
    <property type="project" value="InterPro"/>
</dbReference>
<dbReference type="GO" id="GO:0008643">
    <property type="term" value="P:carbohydrate transport"/>
    <property type="evidence" value="ECO:0007669"/>
    <property type="project" value="InterPro"/>
</dbReference>
<proteinExistence type="inferred from homology"/>
<reference evidence="3 4" key="1">
    <citation type="submission" date="2019-02" db="EMBL/GenBank/DDBJ databases">
        <title>Complete Genome Sequence and Methylome Analysis of free living Spirochaetas.</title>
        <authorList>
            <person name="Fomenkov A."/>
            <person name="Dubinina G."/>
            <person name="Leshcheva N."/>
            <person name="Mikheeva N."/>
            <person name="Grabovich M."/>
            <person name="Vincze T."/>
            <person name="Roberts R.J."/>
        </authorList>
    </citation>
    <scope>NUCLEOTIDE SEQUENCE [LARGE SCALE GENOMIC DNA]</scope>
    <source>
        <strain evidence="3 4">K2</strain>
    </source>
</reference>
<evidence type="ECO:0000256" key="2">
    <source>
        <dbReference type="SAM" id="Phobius"/>
    </source>
</evidence>
<feature type="transmembrane region" description="Helical" evidence="2">
    <location>
        <begin position="176"/>
        <end position="196"/>
    </location>
</feature>
<dbReference type="InterPro" id="IPR001927">
    <property type="entry name" value="Na/Gal_symport"/>
</dbReference>
<sequence>MRVKLGFGIGDLGGNLFFTFIGFYLLYFLTDVLGLSAALAGTTLMIGKVWDAVTDPVTGYASDRTISPWGRRRPYIFVGAIISLLAMYLLFSISPGQNQMDLFILTTLYFCLLNTAYTLVNIPYTALLPELTRDYDEKTLLTAYRMCFAVIGTFVGAAAVMPLVNLFPNEQTGWTIMASILGGIMMGTAFITVWAIREPQHKKEEVKGHGFFKTYLEALSFKVFLLVLIPWTLFIAGTSMIQGAMVYYFKYIFKDEASFQLALVALLSVSLLFIPIWARISRRISKKNCYNIGMLILTVAVLLFSFSGGFWPVSSAILIMGFAGIGLSTHYIMPHSILPDVVEYDAIENNGLRREGVFSGLWTFTSKLGQALALALNGWILSLFHYKPDVVQTPEAIKGIQLICGPLPALFYITGIFILMRFPINRDFYNKMIHSEEPAS</sequence>
<dbReference type="PANTHER" id="PTHR11328">
    <property type="entry name" value="MAJOR FACILITATOR SUPERFAMILY DOMAIN-CONTAINING PROTEIN"/>
    <property type="match status" value="1"/>
</dbReference>
<dbReference type="CDD" id="cd17332">
    <property type="entry name" value="MFS_MelB_like"/>
    <property type="match status" value="1"/>
</dbReference>
<feature type="transmembrane region" description="Helical" evidence="2">
    <location>
        <begin position="103"/>
        <end position="122"/>
    </location>
</feature>
<evidence type="ECO:0000313" key="4">
    <source>
        <dbReference type="Proteomes" id="UP000324209"/>
    </source>
</evidence>
<feature type="transmembrane region" description="Helical" evidence="2">
    <location>
        <begin position="223"/>
        <end position="249"/>
    </location>
</feature>
<evidence type="ECO:0000313" key="3">
    <source>
        <dbReference type="EMBL" id="QEN09915.1"/>
    </source>
</evidence>
<organism evidence="3 4">
    <name type="scientific">Oceanispirochaeta crateris</name>
    <dbReference type="NCBI Taxonomy" id="2518645"/>
    <lineage>
        <taxon>Bacteria</taxon>
        <taxon>Pseudomonadati</taxon>
        <taxon>Spirochaetota</taxon>
        <taxon>Spirochaetia</taxon>
        <taxon>Spirochaetales</taxon>
        <taxon>Spirochaetaceae</taxon>
        <taxon>Oceanispirochaeta</taxon>
    </lineage>
</organism>
<feature type="transmembrane region" description="Helical" evidence="2">
    <location>
        <begin position="74"/>
        <end position="91"/>
    </location>
</feature>
<feature type="transmembrane region" description="Helical" evidence="2">
    <location>
        <begin position="261"/>
        <end position="280"/>
    </location>
</feature>
<dbReference type="GO" id="GO:0005886">
    <property type="term" value="C:plasma membrane"/>
    <property type="evidence" value="ECO:0007669"/>
    <property type="project" value="TreeGrafter"/>
</dbReference>
<dbReference type="PANTHER" id="PTHR11328:SF24">
    <property type="entry name" value="MAJOR FACILITATOR SUPERFAMILY (MFS) PROFILE DOMAIN-CONTAINING PROTEIN"/>
    <property type="match status" value="1"/>
</dbReference>
<name>A0A5C1QP76_9SPIO</name>
<keyword evidence="2" id="KW-1133">Transmembrane helix</keyword>
<dbReference type="Proteomes" id="UP000324209">
    <property type="component" value="Chromosome"/>
</dbReference>
<dbReference type="InterPro" id="IPR039672">
    <property type="entry name" value="MFS_2"/>
</dbReference>
<dbReference type="Gene3D" id="1.20.1250.20">
    <property type="entry name" value="MFS general substrate transporter like domains"/>
    <property type="match status" value="2"/>
</dbReference>
<gene>
    <name evidence="3" type="ORF">EXM22_12200</name>
</gene>
<dbReference type="KEGG" id="ock:EXM22_12200"/>
<feature type="transmembrane region" description="Helical" evidence="2">
    <location>
        <begin position="12"/>
        <end position="29"/>
    </location>
</feature>
<dbReference type="GO" id="GO:0015293">
    <property type="term" value="F:symporter activity"/>
    <property type="evidence" value="ECO:0007669"/>
    <property type="project" value="InterPro"/>
</dbReference>
<dbReference type="NCBIfam" id="TIGR00792">
    <property type="entry name" value="gph"/>
    <property type="match status" value="1"/>
</dbReference>
<dbReference type="Pfam" id="PF13347">
    <property type="entry name" value="MFS_2"/>
    <property type="match status" value="1"/>
</dbReference>
<feature type="transmembrane region" description="Helical" evidence="2">
    <location>
        <begin position="359"/>
        <end position="380"/>
    </location>
</feature>